<evidence type="ECO:0000313" key="3">
    <source>
        <dbReference type="Proteomes" id="UP000198504"/>
    </source>
</evidence>
<protein>
    <submittedName>
        <fullName evidence="2">Uncharacterized protein</fullName>
    </submittedName>
</protein>
<feature type="compositionally biased region" description="Low complexity" evidence="1">
    <location>
        <begin position="125"/>
        <end position="137"/>
    </location>
</feature>
<name>A0A1H9K104_9ACTN</name>
<dbReference type="AlphaFoldDB" id="A0A1H9K104"/>
<keyword evidence="3" id="KW-1185">Reference proteome</keyword>
<gene>
    <name evidence="2" type="ORF">SAMN05421756_10727</name>
</gene>
<feature type="region of interest" description="Disordered" evidence="1">
    <location>
        <begin position="90"/>
        <end position="231"/>
    </location>
</feature>
<sequence length="256" mass="26952">MVDELTEVDEPGGDRGVEPDVAVLDVGERRLAVVHADREAAEQRVRRAVRGQLLEHQAEAGLLGPVLHGDVQAPQHLPVRALAGPRAGEGLDAVADAGDPADQPGGQQPGEGGGEERPSTHRACGGRPRSGRPVSSPRTERDLRLPTAERTPDVVGAAVHPRPPPMNPGTRLRQPPLGPQPQTEGVAPPPDAGFRRCRPGCRRRRGRPSEASGTGGAARHQAAHALSGPSVVWSVRQRGPLVSAGPRAGDNVHRHR</sequence>
<accession>A0A1H9K104</accession>
<organism evidence="2 3">
    <name type="scientific">Microlunatus flavus</name>
    <dbReference type="NCBI Taxonomy" id="1036181"/>
    <lineage>
        <taxon>Bacteria</taxon>
        <taxon>Bacillati</taxon>
        <taxon>Actinomycetota</taxon>
        <taxon>Actinomycetes</taxon>
        <taxon>Propionibacteriales</taxon>
        <taxon>Propionibacteriaceae</taxon>
        <taxon>Microlunatus</taxon>
    </lineage>
</organism>
<evidence type="ECO:0000313" key="2">
    <source>
        <dbReference type="EMBL" id="SEQ92792.1"/>
    </source>
</evidence>
<proteinExistence type="predicted"/>
<feature type="compositionally biased region" description="Basic residues" evidence="1">
    <location>
        <begin position="195"/>
        <end position="206"/>
    </location>
</feature>
<feature type="region of interest" description="Disordered" evidence="1">
    <location>
        <begin position="237"/>
        <end position="256"/>
    </location>
</feature>
<evidence type="ECO:0000256" key="1">
    <source>
        <dbReference type="SAM" id="MobiDB-lite"/>
    </source>
</evidence>
<dbReference type="EMBL" id="FOFA01000007">
    <property type="protein sequence ID" value="SEQ92792.1"/>
    <property type="molecule type" value="Genomic_DNA"/>
</dbReference>
<reference evidence="3" key="1">
    <citation type="submission" date="2016-10" db="EMBL/GenBank/DDBJ databases">
        <authorList>
            <person name="Varghese N."/>
            <person name="Submissions S."/>
        </authorList>
    </citation>
    <scope>NUCLEOTIDE SEQUENCE [LARGE SCALE GENOMIC DNA]</scope>
    <source>
        <strain evidence="3">CGMCC 4.6856</strain>
    </source>
</reference>
<feature type="compositionally biased region" description="Low complexity" evidence="1">
    <location>
        <begin position="95"/>
        <end position="106"/>
    </location>
</feature>
<dbReference type="Proteomes" id="UP000198504">
    <property type="component" value="Unassembled WGS sequence"/>
</dbReference>